<keyword evidence="2 6" id="KW-1003">Cell membrane</keyword>
<comment type="subcellular location">
    <subcellularLocation>
        <location evidence="1 6">Cell membrane</location>
        <topology evidence="1 6">Multi-pass membrane protein</topology>
    </subcellularLocation>
</comment>
<evidence type="ECO:0000256" key="2">
    <source>
        <dbReference type="ARBA" id="ARBA00022475"/>
    </source>
</evidence>
<dbReference type="EMBL" id="VOGB01000004">
    <property type="protein sequence ID" value="MQM72307.1"/>
    <property type="molecule type" value="Genomic_DNA"/>
</dbReference>
<keyword evidence="4 6" id="KW-1133">Transmembrane helix</keyword>
<evidence type="ECO:0000256" key="1">
    <source>
        <dbReference type="ARBA" id="ARBA00004651"/>
    </source>
</evidence>
<reference evidence="8" key="1">
    <citation type="journal article" date="2020" name="Appl. Environ. Microbiol.">
        <title>Medium-Chain Fatty Acid Synthesis by 'Candidatus Weimeria bifida' gen. nov., sp. nov., and 'Candidatus Pseudoramibacter fermentans' sp. nov.</title>
        <authorList>
            <person name="Scarborough M.J."/>
            <person name="Myers K.S."/>
            <person name="Donohue T.J."/>
            <person name="Noguera D.R."/>
        </authorList>
    </citation>
    <scope>NUCLEOTIDE SEQUENCE</scope>
    <source>
        <strain evidence="8">EUB1.1</strain>
    </source>
</reference>
<name>A0A6L5GQ22_9FIRM</name>
<evidence type="ECO:0000259" key="7">
    <source>
        <dbReference type="Pfam" id="PF09335"/>
    </source>
</evidence>
<feature type="transmembrane region" description="Helical" evidence="6">
    <location>
        <begin position="21"/>
        <end position="44"/>
    </location>
</feature>
<evidence type="ECO:0000256" key="5">
    <source>
        <dbReference type="ARBA" id="ARBA00023136"/>
    </source>
</evidence>
<keyword evidence="3 6" id="KW-0812">Transmembrane</keyword>
<dbReference type="InterPro" id="IPR015414">
    <property type="entry name" value="TMEM64"/>
</dbReference>
<dbReference type="Pfam" id="PF09335">
    <property type="entry name" value="VTT_dom"/>
    <property type="match status" value="1"/>
</dbReference>
<evidence type="ECO:0000256" key="4">
    <source>
        <dbReference type="ARBA" id="ARBA00022989"/>
    </source>
</evidence>
<dbReference type="GO" id="GO:0005886">
    <property type="term" value="C:plasma membrane"/>
    <property type="evidence" value="ECO:0007669"/>
    <property type="project" value="UniProtKB-SubCell"/>
</dbReference>
<dbReference type="PANTHER" id="PTHR12677:SF49">
    <property type="entry name" value="TVP38_TMEM64 FAMILY MEMBRANE PROTEIN"/>
    <property type="match status" value="1"/>
</dbReference>
<keyword evidence="5 6" id="KW-0472">Membrane</keyword>
<evidence type="ECO:0000256" key="6">
    <source>
        <dbReference type="RuleBase" id="RU366058"/>
    </source>
</evidence>
<feature type="transmembrane region" description="Helical" evidence="6">
    <location>
        <begin position="176"/>
        <end position="196"/>
    </location>
</feature>
<comment type="caution">
    <text evidence="6">Lacks conserved residue(s) required for the propagation of feature annotation.</text>
</comment>
<dbReference type="Proteomes" id="UP000473648">
    <property type="component" value="Unassembled WGS sequence"/>
</dbReference>
<proteinExistence type="inferred from homology"/>
<accession>A0A6L5GQ22</accession>
<comment type="similarity">
    <text evidence="6">Belongs to the TVP38/TMEM64 family.</text>
</comment>
<sequence>MLVQISRKGASKMWSVFNTLSSLKTFLCGFGVWTPLVFLILQIVQVVVAPIPGGPLTMLGGMLFGWWQGFLLSALGEIFGSCMGFLITRRVGEAFVKRFDKKDWSKKLLNLNEDKLGTILFIVFILPGFPDDIACLAAGLTPMPFPKFLKLCLLGRLPGFLLNSLIGAGIMLDNHLLTLVILAAYLSIVLLAYLLFHGRAKRLIVRHQQKPNK</sequence>
<keyword evidence="9" id="KW-1185">Reference proteome</keyword>
<feature type="transmembrane region" description="Helical" evidence="6">
    <location>
        <begin position="64"/>
        <end position="88"/>
    </location>
</feature>
<evidence type="ECO:0000313" key="8">
    <source>
        <dbReference type="EMBL" id="MQM72307.1"/>
    </source>
</evidence>
<evidence type="ECO:0000256" key="3">
    <source>
        <dbReference type="ARBA" id="ARBA00022692"/>
    </source>
</evidence>
<feature type="domain" description="VTT" evidence="7">
    <location>
        <begin position="51"/>
        <end position="168"/>
    </location>
</feature>
<gene>
    <name evidence="8" type="ORF">FRC53_02515</name>
</gene>
<dbReference type="AlphaFoldDB" id="A0A6L5GQ22"/>
<organism evidence="8 9">
    <name type="scientific">Candidatus Pseudoramibacter fermentans</name>
    <dbReference type="NCBI Taxonomy" id="2594427"/>
    <lineage>
        <taxon>Bacteria</taxon>
        <taxon>Bacillati</taxon>
        <taxon>Bacillota</taxon>
        <taxon>Clostridia</taxon>
        <taxon>Eubacteriales</taxon>
        <taxon>Eubacteriaceae</taxon>
        <taxon>Pseudoramibacter</taxon>
    </lineage>
</organism>
<comment type="caution">
    <text evidence="8">The sequence shown here is derived from an EMBL/GenBank/DDBJ whole genome shotgun (WGS) entry which is preliminary data.</text>
</comment>
<dbReference type="PANTHER" id="PTHR12677">
    <property type="entry name" value="GOLGI APPARATUS MEMBRANE PROTEIN TVP38-RELATED"/>
    <property type="match status" value="1"/>
</dbReference>
<evidence type="ECO:0000313" key="9">
    <source>
        <dbReference type="Proteomes" id="UP000473648"/>
    </source>
</evidence>
<protein>
    <recommendedName>
        <fullName evidence="6">TVP38/TMEM64 family membrane protein</fullName>
    </recommendedName>
</protein>
<dbReference type="InterPro" id="IPR032816">
    <property type="entry name" value="VTT_dom"/>
</dbReference>